<keyword evidence="4" id="KW-1185">Reference proteome</keyword>
<accession>A0A5K0UAN7</accession>
<dbReference type="InterPro" id="IPR013766">
    <property type="entry name" value="Thioredoxin_domain"/>
</dbReference>
<comment type="caution">
    <text evidence="3">The sequence shown here is derived from an EMBL/GenBank/DDBJ whole genome shotgun (WGS) entry which is preliminary data.</text>
</comment>
<organism evidence="3 4">
    <name type="scientific">Yasminevirus sp. GU-2018</name>
    <dbReference type="NCBI Taxonomy" id="2420051"/>
    <lineage>
        <taxon>Viruses</taxon>
        <taxon>Varidnaviria</taxon>
        <taxon>Bamfordvirae</taxon>
        <taxon>Nucleocytoviricota</taxon>
        <taxon>Megaviricetes</taxon>
        <taxon>Imitervirales</taxon>
        <taxon>Mimiviridae</taxon>
        <taxon>Klosneuvirinae</taxon>
        <taxon>Yasminevirus</taxon>
        <taxon>Yasminevirus saudimassiliense</taxon>
    </lineage>
</organism>
<name>A0A5K0UAN7_9VIRU</name>
<evidence type="ECO:0000259" key="2">
    <source>
        <dbReference type="PROSITE" id="PS51352"/>
    </source>
</evidence>
<dbReference type="PROSITE" id="PS00194">
    <property type="entry name" value="THIOREDOXIN_1"/>
    <property type="match status" value="1"/>
</dbReference>
<dbReference type="InterPro" id="IPR036249">
    <property type="entry name" value="Thioredoxin-like_sf"/>
</dbReference>
<protein>
    <submittedName>
        <fullName evidence="3">Protein disulfide-isomerase A4</fullName>
    </submittedName>
</protein>
<gene>
    <name evidence="3" type="ORF">YASMINEVIRUS_1035</name>
</gene>
<proteinExistence type="predicted"/>
<keyword evidence="3" id="KW-0413">Isomerase</keyword>
<dbReference type="CDD" id="cd02961">
    <property type="entry name" value="PDI_a_family"/>
    <property type="match status" value="1"/>
</dbReference>
<dbReference type="SUPFAM" id="SSF52833">
    <property type="entry name" value="Thioredoxin-like"/>
    <property type="match status" value="1"/>
</dbReference>
<sequence length="206" mass="23248">MPGKPIKLTLFHAEWCGHCHNFMPTWENMSTNKDACKNIEFKAYEEQSIADLDEDVRVVDGTDVRSFGYPTLKITVNDRSFVYNGRRTPEEIYRSIIEVIKETGSVDAVVTKTKDGVKVSTSEQDVSEGSREASEQEIAEDALNQLSEQLDAMTDKRISDRLSGKRMSGGGKPLTSSMKKPVRRLNDNDFKFLDIQTNFSEVAKIK</sequence>
<feature type="region of interest" description="Disordered" evidence="1">
    <location>
        <begin position="156"/>
        <end position="181"/>
    </location>
</feature>
<dbReference type="InterPro" id="IPR017937">
    <property type="entry name" value="Thioredoxin_CS"/>
</dbReference>
<dbReference type="Proteomes" id="UP000594342">
    <property type="component" value="Unassembled WGS sequence"/>
</dbReference>
<reference evidence="3 4" key="1">
    <citation type="submission" date="2018-10" db="EMBL/GenBank/DDBJ databases">
        <authorList>
            <consortium name="IHU Genomes"/>
        </authorList>
    </citation>
    <scope>NUCLEOTIDE SEQUENCE [LARGE SCALE GENOMIC DNA]</scope>
    <source>
        <strain evidence="3 4">A1</strain>
    </source>
</reference>
<dbReference type="GO" id="GO:0016853">
    <property type="term" value="F:isomerase activity"/>
    <property type="evidence" value="ECO:0007669"/>
    <property type="project" value="UniProtKB-KW"/>
</dbReference>
<dbReference type="Pfam" id="PF00085">
    <property type="entry name" value="Thioredoxin"/>
    <property type="match status" value="1"/>
</dbReference>
<feature type="domain" description="Thioredoxin" evidence="2">
    <location>
        <begin position="1"/>
        <end position="102"/>
    </location>
</feature>
<dbReference type="Gene3D" id="3.40.30.10">
    <property type="entry name" value="Glutaredoxin"/>
    <property type="match status" value="1"/>
</dbReference>
<dbReference type="EMBL" id="UPSH01000001">
    <property type="protein sequence ID" value="VBB18572.1"/>
    <property type="molecule type" value="Genomic_DNA"/>
</dbReference>
<evidence type="ECO:0000256" key="1">
    <source>
        <dbReference type="SAM" id="MobiDB-lite"/>
    </source>
</evidence>
<evidence type="ECO:0000313" key="4">
    <source>
        <dbReference type="Proteomes" id="UP000594342"/>
    </source>
</evidence>
<evidence type="ECO:0000313" key="3">
    <source>
        <dbReference type="EMBL" id="VBB18572.1"/>
    </source>
</evidence>
<dbReference type="PROSITE" id="PS51352">
    <property type="entry name" value="THIOREDOXIN_2"/>
    <property type="match status" value="1"/>
</dbReference>